<reference evidence="8" key="1">
    <citation type="journal article" date="2023" name="Comput. Struct. Biotechnol. J.">
        <title>Discovery of a novel marine Bacteroidetes with a rich repertoire of carbohydrate-active enzymes.</title>
        <authorList>
            <person name="Chen B."/>
            <person name="Liu G."/>
            <person name="Chen Q."/>
            <person name="Wang H."/>
            <person name="Liu L."/>
            <person name="Tang K."/>
        </authorList>
    </citation>
    <scope>NUCLEOTIDE SEQUENCE</scope>
    <source>
        <strain evidence="8">TK19036</strain>
    </source>
</reference>
<dbReference type="Pfam" id="PF14322">
    <property type="entry name" value="SusD-like_3"/>
    <property type="match status" value="1"/>
</dbReference>
<dbReference type="EMBL" id="CP120682">
    <property type="protein sequence ID" value="WKN34893.1"/>
    <property type="molecule type" value="Genomic_DNA"/>
</dbReference>
<evidence type="ECO:0000256" key="3">
    <source>
        <dbReference type="ARBA" id="ARBA00022729"/>
    </source>
</evidence>
<dbReference type="AlphaFoldDB" id="A0AA49GK88"/>
<dbReference type="InterPro" id="IPR011990">
    <property type="entry name" value="TPR-like_helical_dom_sf"/>
</dbReference>
<organism evidence="8">
    <name type="scientific">Roseihalotalea indica</name>
    <dbReference type="NCBI Taxonomy" id="2867963"/>
    <lineage>
        <taxon>Bacteria</taxon>
        <taxon>Pseudomonadati</taxon>
        <taxon>Bacteroidota</taxon>
        <taxon>Cytophagia</taxon>
        <taxon>Cytophagales</taxon>
        <taxon>Catalimonadaceae</taxon>
        <taxon>Roseihalotalea</taxon>
    </lineage>
</organism>
<comment type="similarity">
    <text evidence="2">Belongs to the SusD family.</text>
</comment>
<accession>A0AA49GK88</accession>
<evidence type="ECO:0000259" key="7">
    <source>
        <dbReference type="Pfam" id="PF14322"/>
    </source>
</evidence>
<evidence type="ECO:0000256" key="1">
    <source>
        <dbReference type="ARBA" id="ARBA00004442"/>
    </source>
</evidence>
<feature type="domain" description="SusD-like N-terminal" evidence="7">
    <location>
        <begin position="97"/>
        <end position="226"/>
    </location>
</feature>
<proteinExistence type="inferred from homology"/>
<dbReference type="Pfam" id="PF07980">
    <property type="entry name" value="SusD_RagB"/>
    <property type="match status" value="1"/>
</dbReference>
<keyword evidence="3" id="KW-0732">Signal</keyword>
<keyword evidence="4" id="KW-0472">Membrane</keyword>
<reference evidence="8" key="2">
    <citation type="journal article" date="2024" name="Antonie Van Leeuwenhoek">
        <title>Roseihalotalea indica gen. nov., sp. nov., a halophilic Bacteroidetes from mesopelagic Southwest Indian Ocean with higher carbohydrate metabolic potential.</title>
        <authorList>
            <person name="Chen B."/>
            <person name="Zhang M."/>
            <person name="Lin D."/>
            <person name="Ye J."/>
            <person name="Tang K."/>
        </authorList>
    </citation>
    <scope>NUCLEOTIDE SEQUENCE</scope>
    <source>
        <strain evidence="8">TK19036</strain>
    </source>
</reference>
<gene>
    <name evidence="8" type="ORF">K4G66_21190</name>
</gene>
<protein>
    <submittedName>
        <fullName evidence="8">RagB/SusD family nutrient uptake outer membrane protein</fullName>
    </submittedName>
</protein>
<feature type="domain" description="RagB/SusD" evidence="6">
    <location>
        <begin position="345"/>
        <end position="502"/>
    </location>
</feature>
<dbReference type="Gene3D" id="1.25.40.390">
    <property type="match status" value="1"/>
</dbReference>
<evidence type="ECO:0000256" key="5">
    <source>
        <dbReference type="ARBA" id="ARBA00023237"/>
    </source>
</evidence>
<dbReference type="InterPro" id="IPR033985">
    <property type="entry name" value="SusD-like_N"/>
</dbReference>
<evidence type="ECO:0000259" key="6">
    <source>
        <dbReference type="Pfam" id="PF07980"/>
    </source>
</evidence>
<evidence type="ECO:0000313" key="8">
    <source>
        <dbReference type="EMBL" id="WKN34893.1"/>
    </source>
</evidence>
<dbReference type="SUPFAM" id="SSF48452">
    <property type="entry name" value="TPR-like"/>
    <property type="match status" value="1"/>
</dbReference>
<dbReference type="CDD" id="cd08977">
    <property type="entry name" value="SusD"/>
    <property type="match status" value="1"/>
</dbReference>
<keyword evidence="5" id="KW-0998">Cell outer membrane</keyword>
<evidence type="ECO:0000256" key="4">
    <source>
        <dbReference type="ARBA" id="ARBA00023136"/>
    </source>
</evidence>
<dbReference type="InterPro" id="IPR012944">
    <property type="entry name" value="SusD_RagB_dom"/>
</dbReference>
<dbReference type="GO" id="GO:0009279">
    <property type="term" value="C:cell outer membrane"/>
    <property type="evidence" value="ECO:0007669"/>
    <property type="project" value="UniProtKB-SubCell"/>
</dbReference>
<name>A0AA49GK88_9BACT</name>
<sequence length="502" mass="57075">MNTILQIITRITLCGTLWLLASGCEEFLTKNDPSNFTVDTYFTAPEHAVSAVNSIYQDLREGKGGGFGGAPWMMLEFQTGLANTELGQADNSIIIRNLQNTSDNSYGNTFWVSHYHGIANANLALAKIPDIEMDPVQKERLLGEARFLRAYYYFNLVRIFGEIPLIDETVDLSSEELYPGESPIQDIYDLIVEDLTRAEDAGLPFRDQDGRASLGATKSLLANVYLTMAGYPLNGGSQYYELARDKAKEVIDAGEYTLFSDYNDLHDEATENLGEHIFMVQFNRTDHNSDGLQVSIIPYNQGISLYSAETGAIFAQREFIESYEPGDKRVEEKEFYYRTFSLEADRSQTVDLGGWYIFKHMDVAAHTTNAVTGLNWPLIRYAEVLLTYAEASNEVSGPTAEAYEAVNQIRRRAEIPELAGLDQNTFREAIWRERWHELSYENITWFDMVRLRKAFNVETLEFEDYVGHTFVYGPTLTERELLFPIPTNEVRNNEKLTQNPGY</sequence>
<comment type="subcellular location">
    <subcellularLocation>
        <location evidence="1">Cell outer membrane</location>
    </subcellularLocation>
</comment>
<evidence type="ECO:0000256" key="2">
    <source>
        <dbReference type="ARBA" id="ARBA00006275"/>
    </source>
</evidence>